<organism evidence="2 3">
    <name type="scientific">Larinioides sclopetarius</name>
    <dbReference type="NCBI Taxonomy" id="280406"/>
    <lineage>
        <taxon>Eukaryota</taxon>
        <taxon>Metazoa</taxon>
        <taxon>Ecdysozoa</taxon>
        <taxon>Arthropoda</taxon>
        <taxon>Chelicerata</taxon>
        <taxon>Arachnida</taxon>
        <taxon>Araneae</taxon>
        <taxon>Araneomorphae</taxon>
        <taxon>Entelegynae</taxon>
        <taxon>Araneoidea</taxon>
        <taxon>Araneidae</taxon>
        <taxon>Larinioides</taxon>
    </lineage>
</organism>
<keyword evidence="3" id="KW-1185">Reference proteome</keyword>
<evidence type="ECO:0000256" key="1">
    <source>
        <dbReference type="SAM" id="MobiDB-lite"/>
    </source>
</evidence>
<comment type="caution">
    <text evidence="2">The sequence shown here is derived from an EMBL/GenBank/DDBJ whole genome shotgun (WGS) entry which is preliminary data.</text>
</comment>
<accession>A0AAV1YTX1</accession>
<reference evidence="2 3" key="1">
    <citation type="submission" date="2024-04" db="EMBL/GenBank/DDBJ databases">
        <authorList>
            <person name="Rising A."/>
            <person name="Reimegard J."/>
            <person name="Sonavane S."/>
            <person name="Akerstrom W."/>
            <person name="Nylinder S."/>
            <person name="Hedman E."/>
            <person name="Kallberg Y."/>
        </authorList>
    </citation>
    <scope>NUCLEOTIDE SEQUENCE [LARGE SCALE GENOMIC DNA]</scope>
</reference>
<proteinExistence type="predicted"/>
<dbReference type="EMBL" id="CAXIEN010000002">
    <property type="protein sequence ID" value="CAL1261382.1"/>
    <property type="molecule type" value="Genomic_DNA"/>
</dbReference>
<dbReference type="Proteomes" id="UP001497382">
    <property type="component" value="Unassembled WGS sequence"/>
</dbReference>
<gene>
    <name evidence="2" type="ORF">LARSCL_LOCUS361</name>
</gene>
<feature type="region of interest" description="Disordered" evidence="1">
    <location>
        <begin position="168"/>
        <end position="189"/>
    </location>
</feature>
<feature type="region of interest" description="Disordered" evidence="1">
    <location>
        <begin position="133"/>
        <end position="153"/>
    </location>
</feature>
<dbReference type="AlphaFoldDB" id="A0AAV1YTX1"/>
<evidence type="ECO:0000313" key="2">
    <source>
        <dbReference type="EMBL" id="CAL1261382.1"/>
    </source>
</evidence>
<protein>
    <submittedName>
        <fullName evidence="2">Uncharacterized protein</fullName>
    </submittedName>
</protein>
<name>A0AAV1YTX1_9ARAC</name>
<sequence length="189" mass="21169">MHRVCLQWTKGSALPELNMLRSFQRGDLFRWELTLLSHRLSQKADWRRAKDTEVIGENPLDYEALISKENACYQFGKGASSQDGGRSQKAHKPRGHGIQIHEHHLQKAVSNIARANEKQIEFLKVDGRGNNSSKVSLNFGRRGGPKGMPKRRGLHPLSSANVIQVDGNGLSADTESDEWAHDMQRGHVG</sequence>
<evidence type="ECO:0000313" key="3">
    <source>
        <dbReference type="Proteomes" id="UP001497382"/>
    </source>
</evidence>
<feature type="compositionally biased region" description="Basic and acidic residues" evidence="1">
    <location>
        <begin position="178"/>
        <end position="189"/>
    </location>
</feature>